<protein>
    <submittedName>
        <fullName evidence="1">Uncharacterized protein</fullName>
    </submittedName>
</protein>
<organism evidence="1 2">
    <name type="scientific">Neurospora hispaniola</name>
    <dbReference type="NCBI Taxonomy" id="588809"/>
    <lineage>
        <taxon>Eukaryota</taxon>
        <taxon>Fungi</taxon>
        <taxon>Dikarya</taxon>
        <taxon>Ascomycota</taxon>
        <taxon>Pezizomycotina</taxon>
        <taxon>Sordariomycetes</taxon>
        <taxon>Sordariomycetidae</taxon>
        <taxon>Sordariales</taxon>
        <taxon>Sordariaceae</taxon>
        <taxon>Neurospora</taxon>
    </lineage>
</organism>
<dbReference type="RefSeq" id="XP_062692822.1">
    <property type="nucleotide sequence ID" value="XM_062838904.1"/>
</dbReference>
<dbReference type="EMBL" id="JAULSX010000004">
    <property type="protein sequence ID" value="KAK3492364.1"/>
    <property type="molecule type" value="Genomic_DNA"/>
</dbReference>
<proteinExistence type="predicted"/>
<gene>
    <name evidence="1" type="ORF">B0T23DRAFT_404446</name>
</gene>
<evidence type="ECO:0000313" key="1">
    <source>
        <dbReference type="EMBL" id="KAK3492364.1"/>
    </source>
</evidence>
<dbReference type="Proteomes" id="UP001285908">
    <property type="component" value="Unassembled WGS sequence"/>
</dbReference>
<dbReference type="AlphaFoldDB" id="A0AAJ0MR76"/>
<accession>A0AAJ0MR76</accession>
<reference evidence="1 2" key="1">
    <citation type="journal article" date="2023" name="Mol. Phylogenet. Evol.">
        <title>Genome-scale phylogeny and comparative genomics of the fungal order Sordariales.</title>
        <authorList>
            <person name="Hensen N."/>
            <person name="Bonometti L."/>
            <person name="Westerberg I."/>
            <person name="Brannstrom I.O."/>
            <person name="Guillou S."/>
            <person name="Cros-Aarteil S."/>
            <person name="Calhoun S."/>
            <person name="Haridas S."/>
            <person name="Kuo A."/>
            <person name="Mondo S."/>
            <person name="Pangilinan J."/>
            <person name="Riley R."/>
            <person name="LaButti K."/>
            <person name="Andreopoulos B."/>
            <person name="Lipzen A."/>
            <person name="Chen C."/>
            <person name="Yan M."/>
            <person name="Daum C."/>
            <person name="Ng V."/>
            <person name="Clum A."/>
            <person name="Steindorff A."/>
            <person name="Ohm R.A."/>
            <person name="Martin F."/>
            <person name="Silar P."/>
            <person name="Natvig D.O."/>
            <person name="Lalanne C."/>
            <person name="Gautier V."/>
            <person name="Ament-Velasquez S.L."/>
            <person name="Kruys A."/>
            <person name="Hutchinson M.I."/>
            <person name="Powell A.J."/>
            <person name="Barry K."/>
            <person name="Miller A.N."/>
            <person name="Grigoriev I.V."/>
            <person name="Debuchy R."/>
            <person name="Gladieux P."/>
            <person name="Hiltunen Thoren M."/>
            <person name="Johannesson H."/>
        </authorList>
    </citation>
    <scope>NUCLEOTIDE SEQUENCE [LARGE SCALE GENOMIC DNA]</scope>
    <source>
        <strain evidence="1 2">FGSC 10403</strain>
    </source>
</reference>
<sequence length="256" mass="28902">MTKKTTTWYRVNVRDETAVGEHPGVHIRLENGRTVQVQIMAPAGTTCFPSPPWRRKHDMRETNLARDEVLGDYHASCNLLVRDPLFISIEAGFCQVSGRPAKMHGARHGKKGAGSVSARRRRMVPILDAARVATALVEYARFPLFFDKRVTENGKNSYSELLLRHCAPHDETCHRVQIPSADKVLEKRRRRNLVSPRRHTHTSFELILYGWLGAVAAWIDRITKPGAIPNSMNRDLESVRPGALVQRLLSLDIEGS</sequence>
<evidence type="ECO:0000313" key="2">
    <source>
        <dbReference type="Proteomes" id="UP001285908"/>
    </source>
</evidence>
<keyword evidence="2" id="KW-1185">Reference proteome</keyword>
<name>A0AAJ0MR76_9PEZI</name>
<comment type="caution">
    <text evidence="1">The sequence shown here is derived from an EMBL/GenBank/DDBJ whole genome shotgun (WGS) entry which is preliminary data.</text>
</comment>
<dbReference type="GeneID" id="87876526"/>